<dbReference type="Gene3D" id="3.30.70.100">
    <property type="match status" value="2"/>
</dbReference>
<dbReference type="Proteomes" id="UP000326757">
    <property type="component" value="Unassembled WGS sequence"/>
</dbReference>
<organism evidence="2 3">
    <name type="scientific">Monilinia laxa</name>
    <name type="common">Brown rot fungus</name>
    <name type="synonym">Sclerotinia laxa</name>
    <dbReference type="NCBI Taxonomy" id="61186"/>
    <lineage>
        <taxon>Eukaryota</taxon>
        <taxon>Fungi</taxon>
        <taxon>Dikarya</taxon>
        <taxon>Ascomycota</taxon>
        <taxon>Pezizomycotina</taxon>
        <taxon>Leotiomycetes</taxon>
        <taxon>Helotiales</taxon>
        <taxon>Sclerotiniaceae</taxon>
        <taxon>Monilinia</taxon>
    </lineage>
</organism>
<proteinExistence type="predicted"/>
<comment type="caution">
    <text evidence="2">The sequence shown here is derived from an EMBL/GenBank/DDBJ whole genome shotgun (WGS) entry which is preliminary data.</text>
</comment>
<keyword evidence="3" id="KW-1185">Reference proteome</keyword>
<sequence length="234" mass="25970">MSNDIDEPVTEIVRLGLREGVWVDGGADGGEGERGEGEGEFRRIWREALQTVARQKGCTDSYYGAGEEEEGVLVWCIDWSSLAHHKAFMNSPAYPPFLKSLAPIMKSAQIMHVPRLSLNGAIGNGVVEIAVFFDIEDLFLQGTRKFIKAIREIDAERGIQGFRGVVVFGEVWERIARREGGEEGRAVVLMLGWESLEAHLAFTKTQDFTDSTKYLKEGTGGVEMFHVSFRRAGG</sequence>
<dbReference type="SUPFAM" id="SSF54909">
    <property type="entry name" value="Dimeric alpha+beta barrel"/>
    <property type="match status" value="1"/>
</dbReference>
<dbReference type="InterPro" id="IPR011008">
    <property type="entry name" value="Dimeric_a/b-barrel"/>
</dbReference>
<dbReference type="EMBL" id="VIGI01000006">
    <property type="protein sequence ID" value="KAB8299209.1"/>
    <property type="molecule type" value="Genomic_DNA"/>
</dbReference>
<gene>
    <name evidence="2" type="ORF">EYC80_001305</name>
</gene>
<dbReference type="AlphaFoldDB" id="A0A5N6K8T6"/>
<protein>
    <recommendedName>
        <fullName evidence="1">ABM domain-containing protein</fullName>
    </recommendedName>
</protein>
<reference evidence="2 3" key="1">
    <citation type="submission" date="2019-06" db="EMBL/GenBank/DDBJ databases">
        <title>Genome Sequence of the Brown Rot Fungal Pathogen Monilinia laxa.</title>
        <authorList>
            <person name="De Miccolis Angelini R.M."/>
            <person name="Landi L."/>
            <person name="Abate D."/>
            <person name="Pollastro S."/>
            <person name="Romanazzi G."/>
            <person name="Faretra F."/>
        </authorList>
    </citation>
    <scope>NUCLEOTIDE SEQUENCE [LARGE SCALE GENOMIC DNA]</scope>
    <source>
        <strain evidence="2 3">Mlax316</strain>
    </source>
</reference>
<feature type="domain" description="ABM" evidence="1">
    <location>
        <begin position="36"/>
        <end position="94"/>
    </location>
</feature>
<dbReference type="Pfam" id="PF03992">
    <property type="entry name" value="ABM"/>
    <property type="match status" value="1"/>
</dbReference>
<evidence type="ECO:0000313" key="2">
    <source>
        <dbReference type="EMBL" id="KAB8299209.1"/>
    </source>
</evidence>
<evidence type="ECO:0000259" key="1">
    <source>
        <dbReference type="Pfam" id="PF03992"/>
    </source>
</evidence>
<evidence type="ECO:0000313" key="3">
    <source>
        <dbReference type="Proteomes" id="UP000326757"/>
    </source>
</evidence>
<accession>A0A5N6K8T6</accession>
<dbReference type="InterPro" id="IPR007138">
    <property type="entry name" value="ABM_dom"/>
</dbReference>
<dbReference type="OrthoDB" id="3830579at2759"/>
<name>A0A5N6K8T6_MONLA</name>